<dbReference type="InterPro" id="IPR052917">
    <property type="entry name" value="Stress-Dev_Protein"/>
</dbReference>
<sequence length="140" mass="15999">MAQNEQKQRALKILEESMIGTLATVDNNKPHSRYMTFFHEDFTLHTATSKKTHKTEEVKANPNAHILIGYEGEGFGDEYLEIEGKISESDDDSLKEKVWNDKLKGWFDGPNDPDLIILTIQPTHVRLMNTKGEEPQTIEV</sequence>
<dbReference type="PANTHER" id="PTHR34818">
    <property type="entry name" value="PROTEIN BLI-3"/>
    <property type="match status" value="1"/>
</dbReference>
<dbReference type="RefSeq" id="WP_077590297.1">
    <property type="nucleotide sequence ID" value="NZ_CP019640.1"/>
</dbReference>
<dbReference type="Gene3D" id="2.30.110.10">
    <property type="entry name" value="Electron Transport, Fmn-binding Protein, Chain A"/>
    <property type="match status" value="1"/>
</dbReference>
<dbReference type="SUPFAM" id="SSF50475">
    <property type="entry name" value="FMN-binding split barrel"/>
    <property type="match status" value="1"/>
</dbReference>
<dbReference type="Proteomes" id="UP000188184">
    <property type="component" value="Chromosome"/>
</dbReference>
<dbReference type="AlphaFoldDB" id="A0A1Q2L1W5"/>
<dbReference type="InterPro" id="IPR012349">
    <property type="entry name" value="Split_barrel_FMN-bd"/>
</dbReference>
<protein>
    <submittedName>
        <fullName evidence="2">General stress protein</fullName>
    </submittedName>
</protein>
<dbReference type="KEGG" id="pmar:B0X71_15725"/>
<evidence type="ECO:0000313" key="2">
    <source>
        <dbReference type="EMBL" id="AQQ54406.1"/>
    </source>
</evidence>
<keyword evidence="3" id="KW-1185">Reference proteome</keyword>
<dbReference type="InterPro" id="IPR011576">
    <property type="entry name" value="Pyridox_Oxase_N"/>
</dbReference>
<organism evidence="2 3">
    <name type="scientific">Planococcus lenghuensis</name>
    <dbReference type="NCBI Taxonomy" id="2213202"/>
    <lineage>
        <taxon>Bacteria</taxon>
        <taxon>Bacillati</taxon>
        <taxon>Bacillota</taxon>
        <taxon>Bacilli</taxon>
        <taxon>Bacillales</taxon>
        <taxon>Caryophanaceae</taxon>
        <taxon>Planococcus</taxon>
    </lineage>
</organism>
<dbReference type="PANTHER" id="PTHR34818:SF1">
    <property type="entry name" value="PROTEIN BLI-3"/>
    <property type="match status" value="1"/>
</dbReference>
<name>A0A1Q2L1W5_9BACL</name>
<reference evidence="2 3" key="1">
    <citation type="submission" date="2017-02" db="EMBL/GenBank/DDBJ databases">
        <title>The complete genomic sequence of a novel cold adapted crude oil-degrading bacterium Planococcus qaidamina Y42.</title>
        <authorList>
            <person name="Yang R."/>
        </authorList>
    </citation>
    <scope>NUCLEOTIDE SEQUENCE [LARGE SCALE GENOMIC DNA]</scope>
    <source>
        <strain evidence="2 3">Y42</strain>
    </source>
</reference>
<feature type="domain" description="Pyridoxamine 5'-phosphate oxidase N-terminal" evidence="1">
    <location>
        <begin position="9"/>
        <end position="128"/>
    </location>
</feature>
<proteinExistence type="predicted"/>
<accession>A0A1Q2L1W5</accession>
<dbReference type="Pfam" id="PF01243">
    <property type="entry name" value="PNPOx_N"/>
    <property type="match status" value="1"/>
</dbReference>
<evidence type="ECO:0000259" key="1">
    <source>
        <dbReference type="Pfam" id="PF01243"/>
    </source>
</evidence>
<dbReference type="OrthoDB" id="5431160at2"/>
<dbReference type="EMBL" id="CP019640">
    <property type="protein sequence ID" value="AQQ54406.1"/>
    <property type="molecule type" value="Genomic_DNA"/>
</dbReference>
<gene>
    <name evidence="2" type="ORF">B0X71_15725</name>
</gene>
<evidence type="ECO:0000313" key="3">
    <source>
        <dbReference type="Proteomes" id="UP000188184"/>
    </source>
</evidence>